<sequence length="124" mass="14162">MVFKLLVTKYKMLASPVYLNCQKVQQSSVLLQLRRQGGVSYLQSRQVFGLQSSRKFPLSPISFLSPICTCSVLLEGVFCTRDSRNMQNASVEMFLDSNTPWKYTITFIYQNLQFIFIGKVGNSI</sequence>
<comment type="caution">
    <text evidence="1">The sequence shown here is derived from an EMBL/GenBank/DDBJ whole genome shotgun (WGS) entry which is preliminary data.</text>
</comment>
<gene>
    <name evidence="1" type="ORF">HJG63_008002</name>
</gene>
<evidence type="ECO:0000313" key="1">
    <source>
        <dbReference type="EMBL" id="KAF6506204.1"/>
    </source>
</evidence>
<protein>
    <submittedName>
        <fullName evidence="1">Uncharacterized protein</fullName>
    </submittedName>
</protein>
<keyword evidence="2" id="KW-1185">Reference proteome</keyword>
<proteinExistence type="predicted"/>
<dbReference type="EMBL" id="JACASE010000001">
    <property type="protein sequence ID" value="KAF6506204.1"/>
    <property type="molecule type" value="Genomic_DNA"/>
</dbReference>
<reference evidence="1 2" key="1">
    <citation type="journal article" date="2020" name="Nature">
        <title>Six reference-quality genomes reveal evolution of bat adaptations.</title>
        <authorList>
            <person name="Jebb D."/>
            <person name="Huang Z."/>
            <person name="Pippel M."/>
            <person name="Hughes G.M."/>
            <person name="Lavrichenko K."/>
            <person name="Devanna P."/>
            <person name="Winkler S."/>
            <person name="Jermiin L.S."/>
            <person name="Skirmuntt E.C."/>
            <person name="Katzourakis A."/>
            <person name="Burkitt-Gray L."/>
            <person name="Ray D.A."/>
            <person name="Sullivan K.A.M."/>
            <person name="Roscito J.G."/>
            <person name="Kirilenko B.M."/>
            <person name="Davalos L.M."/>
            <person name="Corthals A.P."/>
            <person name="Power M.L."/>
            <person name="Jones G."/>
            <person name="Ransome R.D."/>
            <person name="Dechmann D.K.N."/>
            <person name="Locatelli A.G."/>
            <person name="Puechmaille S.J."/>
            <person name="Fedrigo O."/>
            <person name="Jarvis E.D."/>
            <person name="Hiller M."/>
            <person name="Vernes S.C."/>
            <person name="Myers E.W."/>
            <person name="Teeling E.C."/>
        </authorList>
    </citation>
    <scope>NUCLEOTIDE SEQUENCE [LARGE SCALE GENOMIC DNA]</scope>
    <source>
        <strain evidence="1">MRouAeg1</strain>
        <tissue evidence="1">Muscle</tissue>
    </source>
</reference>
<evidence type="ECO:0000313" key="2">
    <source>
        <dbReference type="Proteomes" id="UP000593571"/>
    </source>
</evidence>
<dbReference type="Proteomes" id="UP000593571">
    <property type="component" value="Unassembled WGS sequence"/>
</dbReference>
<organism evidence="1 2">
    <name type="scientific">Rousettus aegyptiacus</name>
    <name type="common">Egyptian fruit bat</name>
    <name type="synonym">Pteropus aegyptiacus</name>
    <dbReference type="NCBI Taxonomy" id="9407"/>
    <lineage>
        <taxon>Eukaryota</taxon>
        <taxon>Metazoa</taxon>
        <taxon>Chordata</taxon>
        <taxon>Craniata</taxon>
        <taxon>Vertebrata</taxon>
        <taxon>Euteleostomi</taxon>
        <taxon>Mammalia</taxon>
        <taxon>Eutheria</taxon>
        <taxon>Laurasiatheria</taxon>
        <taxon>Chiroptera</taxon>
        <taxon>Yinpterochiroptera</taxon>
        <taxon>Pteropodoidea</taxon>
        <taxon>Pteropodidae</taxon>
        <taxon>Rousettinae</taxon>
        <taxon>Rousettus</taxon>
    </lineage>
</organism>
<name>A0A7J8KBJ3_ROUAE</name>
<dbReference type="AlphaFoldDB" id="A0A7J8KBJ3"/>
<accession>A0A7J8KBJ3</accession>